<feature type="compositionally biased region" description="Basic and acidic residues" evidence="1">
    <location>
        <begin position="372"/>
        <end position="386"/>
    </location>
</feature>
<dbReference type="AlphaFoldDB" id="A0A9P5YIL6"/>
<dbReference type="Gene3D" id="1.20.58.2130">
    <property type="match status" value="1"/>
</dbReference>
<feature type="domain" description="DNA replication regulator Sld3 C-terminal" evidence="2">
    <location>
        <begin position="155"/>
        <end position="371"/>
    </location>
</feature>
<comment type="caution">
    <text evidence="3">The sequence shown here is derived from an EMBL/GenBank/DDBJ whole genome shotgun (WGS) entry which is preliminary data.</text>
</comment>
<keyword evidence="4" id="KW-1185">Reference proteome</keyword>
<evidence type="ECO:0000313" key="4">
    <source>
        <dbReference type="Proteomes" id="UP000807353"/>
    </source>
</evidence>
<feature type="compositionally biased region" description="Polar residues" evidence="1">
    <location>
        <begin position="305"/>
        <end position="323"/>
    </location>
</feature>
<dbReference type="EMBL" id="MU150229">
    <property type="protein sequence ID" value="KAF9469588.1"/>
    <property type="molecule type" value="Genomic_DNA"/>
</dbReference>
<dbReference type="Proteomes" id="UP000807353">
    <property type="component" value="Unassembled WGS sequence"/>
</dbReference>
<feature type="region of interest" description="Disordered" evidence="1">
    <location>
        <begin position="367"/>
        <end position="387"/>
    </location>
</feature>
<reference evidence="3" key="1">
    <citation type="submission" date="2020-11" db="EMBL/GenBank/DDBJ databases">
        <authorList>
            <consortium name="DOE Joint Genome Institute"/>
            <person name="Ahrendt S."/>
            <person name="Riley R."/>
            <person name="Andreopoulos W."/>
            <person name="Labutti K."/>
            <person name="Pangilinan J."/>
            <person name="Ruiz-Duenas F.J."/>
            <person name="Barrasa J.M."/>
            <person name="Sanchez-Garcia M."/>
            <person name="Camarero S."/>
            <person name="Miyauchi S."/>
            <person name="Serrano A."/>
            <person name="Linde D."/>
            <person name="Babiker R."/>
            <person name="Drula E."/>
            <person name="Ayuso-Fernandez I."/>
            <person name="Pacheco R."/>
            <person name="Padilla G."/>
            <person name="Ferreira P."/>
            <person name="Barriuso J."/>
            <person name="Kellner H."/>
            <person name="Castanera R."/>
            <person name="Alfaro M."/>
            <person name="Ramirez L."/>
            <person name="Pisabarro A.G."/>
            <person name="Kuo A."/>
            <person name="Tritt A."/>
            <person name="Lipzen A."/>
            <person name="He G."/>
            <person name="Yan M."/>
            <person name="Ng V."/>
            <person name="Cullen D."/>
            <person name="Martin F."/>
            <person name="Rosso M.-N."/>
            <person name="Henrissat B."/>
            <person name="Hibbett D."/>
            <person name="Martinez A.T."/>
            <person name="Grigoriev I.V."/>
        </authorList>
    </citation>
    <scope>NUCLEOTIDE SEQUENCE</scope>
    <source>
        <strain evidence="3">CBS 247.69</strain>
    </source>
</reference>
<name>A0A9P5YIL6_9AGAR</name>
<dbReference type="OrthoDB" id="3003917at2759"/>
<evidence type="ECO:0000259" key="2">
    <source>
        <dbReference type="Pfam" id="PF08639"/>
    </source>
</evidence>
<organism evidence="3 4">
    <name type="scientific">Collybia nuda</name>
    <dbReference type="NCBI Taxonomy" id="64659"/>
    <lineage>
        <taxon>Eukaryota</taxon>
        <taxon>Fungi</taxon>
        <taxon>Dikarya</taxon>
        <taxon>Basidiomycota</taxon>
        <taxon>Agaricomycotina</taxon>
        <taxon>Agaricomycetes</taxon>
        <taxon>Agaricomycetidae</taxon>
        <taxon>Agaricales</taxon>
        <taxon>Tricholomatineae</taxon>
        <taxon>Clitocybaceae</taxon>
        <taxon>Collybia</taxon>
    </lineage>
</organism>
<accession>A0A9P5YIL6</accession>
<gene>
    <name evidence="3" type="ORF">BDZ94DRAFT_1303288</name>
</gene>
<feature type="region of interest" description="Disordered" evidence="1">
    <location>
        <begin position="179"/>
        <end position="207"/>
    </location>
</feature>
<feature type="compositionally biased region" description="Low complexity" evidence="1">
    <location>
        <begin position="276"/>
        <end position="293"/>
    </location>
</feature>
<dbReference type="InterPro" id="IPR013948">
    <property type="entry name" value="DNA_replication_reg_Sld3_C"/>
</dbReference>
<protein>
    <recommendedName>
        <fullName evidence="2">DNA replication regulator Sld3 C-terminal domain-containing protein</fullName>
    </recommendedName>
</protein>
<evidence type="ECO:0000313" key="3">
    <source>
        <dbReference type="EMBL" id="KAF9469588.1"/>
    </source>
</evidence>
<sequence length="480" mass="53888">MLIALHHDLESSQRVGWTQTQEKTLAEYPFVREEETNEQYVARTYLQFLWLPESIMPLNVLVPSFLRVGPLAMPNETPHPLHEFLKPLLLTARSASNKYHVELPQILEDGGGAGEIEETMMWYALNHEQADDELWAQTSAAGEGPWVDATWRTKWIERMERREFQIQILLYMLKLSLPGPHPPPETPTKSRKRSRKEPPPPPPASDEECLEAFMDKLSMWQLVAGLERAEVKASTKNDERDWSQMFFGDIVEPRFKSQLPELCSLFRSKIFPNSPFSSGSASSLQTSPASSRAASPEIPKRPTSRAGSSRQTSPALSTASSKSRPLARSRSLSVTLALEQERERSVGLAASKKRVLNREISMSRVFKPKPKFTQEKKSIESKKRPAPDVLVRTKTKDEGITLVAATPVKSKARAKSTSHVTFGRGDSIEAGGQLLLPVALGEDDDEEMWDPPSSPDISFRRGTVKPSQMVDTPNKRPRIS</sequence>
<evidence type="ECO:0000256" key="1">
    <source>
        <dbReference type="SAM" id="MobiDB-lite"/>
    </source>
</evidence>
<proteinExistence type="predicted"/>
<dbReference type="Pfam" id="PF08639">
    <property type="entry name" value="Sld3_STD"/>
    <property type="match status" value="1"/>
</dbReference>
<feature type="region of interest" description="Disordered" evidence="1">
    <location>
        <begin position="276"/>
        <end position="331"/>
    </location>
</feature>
<feature type="region of interest" description="Disordered" evidence="1">
    <location>
        <begin position="442"/>
        <end position="480"/>
    </location>
</feature>